<dbReference type="InterPro" id="IPR013783">
    <property type="entry name" value="Ig-like_fold"/>
</dbReference>
<dbReference type="InterPro" id="IPR050964">
    <property type="entry name" value="Striated_Muscle_Regulatory"/>
</dbReference>
<accession>A0A0T6BCA1</accession>
<dbReference type="Pfam" id="PF00041">
    <property type="entry name" value="fn3"/>
    <property type="match status" value="4"/>
</dbReference>
<dbReference type="PANTHER" id="PTHR13817:SF155">
    <property type="entry name" value="IG-LIKE AND FIBRONECTIN TYPE-III DOMAIN-CONTAINING PROTEIN C25G4.10"/>
    <property type="match status" value="1"/>
</dbReference>
<dbReference type="Gene3D" id="2.60.40.10">
    <property type="entry name" value="Immunoglobulins"/>
    <property type="match status" value="4"/>
</dbReference>
<feature type="domain" description="Fibronectin type-III" evidence="2">
    <location>
        <begin position="504"/>
        <end position="601"/>
    </location>
</feature>
<dbReference type="InterPro" id="IPR002602">
    <property type="entry name" value="DB"/>
</dbReference>
<reference evidence="3 4" key="1">
    <citation type="submission" date="2015-09" db="EMBL/GenBank/DDBJ databases">
        <title>Draft genome of the scarab beetle Oryctes borbonicus.</title>
        <authorList>
            <person name="Meyer J.M."/>
            <person name="Markov G.V."/>
            <person name="Baskaran P."/>
            <person name="Herrmann M."/>
            <person name="Sommer R.J."/>
            <person name="Roedelsperger C."/>
        </authorList>
    </citation>
    <scope>NUCLEOTIDE SEQUENCE [LARGE SCALE GENOMIC DNA]</scope>
    <source>
        <strain evidence="3">OB123</strain>
        <tissue evidence="3">Whole animal</tissue>
    </source>
</reference>
<evidence type="ECO:0000259" key="2">
    <source>
        <dbReference type="PROSITE" id="PS50853"/>
    </source>
</evidence>
<dbReference type="SUPFAM" id="SSF49265">
    <property type="entry name" value="Fibronectin type III"/>
    <property type="match status" value="2"/>
</dbReference>
<protein>
    <submittedName>
        <fullName evidence="3">Fibronectin domain-containing protein</fullName>
    </submittedName>
</protein>
<feature type="domain" description="Fibronectin type-III" evidence="2">
    <location>
        <begin position="62"/>
        <end position="175"/>
    </location>
</feature>
<dbReference type="PROSITE" id="PS50853">
    <property type="entry name" value="FN3"/>
    <property type="match status" value="4"/>
</dbReference>
<dbReference type="PANTHER" id="PTHR13817">
    <property type="entry name" value="TITIN"/>
    <property type="match status" value="1"/>
</dbReference>
<sequence length="739" mass="81699">MADGRNHVPCCIQERVPDICQDVCRGEYTAITNNIKTHFSCSAYTEQTLACIVEGIELLPSAPEFIEVEALTEKSLKVSWGKPIANLETITMYVVNVTSLRTFDDRLIDPDEDDISKIQNTTETKQYRVSGDANQTVINSLKPFTMYEITVVAANTHGTSLPSYAVRSLTLTPGTIKQKAVGEAPKLPDTKKCCIDKGINQTSCLTQLCDPSVIDSAEITTYMICAPWATTTFSCLADGLDHTPCCKARGLPDKCQQFCLGNVTVNIDFNVFKCFRYMNEYKNCLFQGYGVLPSAPIQVHITNIGTEFAILHWALPKTLGDTVQHYNIHYRMLTTYDNEYGSVAKAHSPFILEGLQHDMDYEFYVEAVNTHGVGEPSARITFRTQSKVIEDKIEESMVYNVTECCVDADLSDHCLPLCSYDANMTDIKQLAGVCGSEFHKIIRCGAGGRNHGTCCSRRGVPPVCLSLCTGVIVDSLLVTATTCIPYIGNIVLCYEEGTGLLPGPVNDLQAEVVDDRSVYLEWEPPSDQRNVTGYEVHYQKVDNTSVHETPLKLDNQIVTNDTKVIVTNLETDGIYNMFVVSRNEYGSSLPSSIVMISVRKTENQTIISGVTSPPHSLAVASHSATWVTITWKPPEFSHPSEQITYSIYHKSAADESYQISNTTVTTRMIDNLNPNTQYIVYVKAISKKGASLPSETLIAWTDPAYPAFVEVSLLSLLPSTLCRKYQLDADFPATNSPPD</sequence>
<dbReference type="SMART" id="SM00060">
    <property type="entry name" value="FN3"/>
    <property type="match status" value="4"/>
</dbReference>
<dbReference type="OrthoDB" id="5843172at2759"/>
<feature type="domain" description="Fibronectin type-III" evidence="2">
    <location>
        <begin position="295"/>
        <end position="387"/>
    </location>
</feature>
<feature type="domain" description="Fibronectin type-III" evidence="2">
    <location>
        <begin position="613"/>
        <end position="704"/>
    </location>
</feature>
<dbReference type="InterPro" id="IPR003961">
    <property type="entry name" value="FN3_dom"/>
</dbReference>
<evidence type="ECO:0000256" key="1">
    <source>
        <dbReference type="ARBA" id="ARBA00022737"/>
    </source>
</evidence>
<keyword evidence="4" id="KW-1185">Reference proteome</keyword>
<dbReference type="AlphaFoldDB" id="A0A0T6BCA1"/>
<dbReference type="EMBL" id="LJIG01001990">
    <property type="protein sequence ID" value="KRT84950.1"/>
    <property type="molecule type" value="Genomic_DNA"/>
</dbReference>
<dbReference type="CDD" id="cd00063">
    <property type="entry name" value="FN3"/>
    <property type="match status" value="4"/>
</dbReference>
<organism evidence="3 4">
    <name type="scientific">Oryctes borbonicus</name>
    <dbReference type="NCBI Taxonomy" id="1629725"/>
    <lineage>
        <taxon>Eukaryota</taxon>
        <taxon>Metazoa</taxon>
        <taxon>Ecdysozoa</taxon>
        <taxon>Arthropoda</taxon>
        <taxon>Hexapoda</taxon>
        <taxon>Insecta</taxon>
        <taxon>Pterygota</taxon>
        <taxon>Neoptera</taxon>
        <taxon>Endopterygota</taxon>
        <taxon>Coleoptera</taxon>
        <taxon>Polyphaga</taxon>
        <taxon>Scarabaeiformia</taxon>
        <taxon>Scarabaeidae</taxon>
        <taxon>Dynastinae</taxon>
        <taxon>Oryctes</taxon>
    </lineage>
</organism>
<proteinExistence type="predicted"/>
<keyword evidence="1" id="KW-0677">Repeat</keyword>
<dbReference type="Pfam" id="PF01682">
    <property type="entry name" value="DB"/>
    <property type="match status" value="3"/>
</dbReference>
<evidence type="ECO:0000313" key="3">
    <source>
        <dbReference type="EMBL" id="KRT84950.1"/>
    </source>
</evidence>
<comment type="caution">
    <text evidence="3">The sequence shown here is derived from an EMBL/GenBank/DDBJ whole genome shotgun (WGS) entry which is preliminary data.</text>
</comment>
<dbReference type="Proteomes" id="UP000051574">
    <property type="component" value="Unassembled WGS sequence"/>
</dbReference>
<gene>
    <name evidence="3" type="ORF">AMK59_415</name>
</gene>
<dbReference type="InterPro" id="IPR036116">
    <property type="entry name" value="FN3_sf"/>
</dbReference>
<evidence type="ECO:0000313" key="4">
    <source>
        <dbReference type="Proteomes" id="UP000051574"/>
    </source>
</evidence>
<name>A0A0T6BCA1_9SCAR</name>